<dbReference type="InterPro" id="IPR017850">
    <property type="entry name" value="Alkaline_phosphatase_core_sf"/>
</dbReference>
<dbReference type="Proteomes" id="UP001596395">
    <property type="component" value="Unassembled WGS sequence"/>
</dbReference>
<protein>
    <submittedName>
        <fullName evidence="3">Sulfatase-like hydrolase/transferase</fullName>
    </submittedName>
</protein>
<dbReference type="SUPFAM" id="SSF53649">
    <property type="entry name" value="Alkaline phosphatase-like"/>
    <property type="match status" value="1"/>
</dbReference>
<evidence type="ECO:0000256" key="1">
    <source>
        <dbReference type="ARBA" id="ARBA00008779"/>
    </source>
</evidence>
<accession>A0ABD5VCY0</accession>
<sequence>MNPLKRFPRLNSAWMEVKHRVAHWRARRERDLERDATVGDPRNVLVVVVDSLRADHVSAFGHERETTPALDAFVDEARAFSNAKAPAPWTFPSIPSLLSGRYPHEHGGRMQGDPRNLAAAEFPTRPRESVPMLPDVLEAAGYDTAMFTAIPMAEKAAGDRFQRVSVTYTDANERVAAARDWIRGRDRWLCHLQLGDPHAPLDVPDEHRETFDVPDVDGLEDWRYRESTDGEGFETYRDARTRAYDAAIRGADDALAALLDDVDDDTVVVVCGDHGEAFWEHVDVERRLNDDPRGYYGTDHGHSVLEDVARVPLWIRAPGVDSGVDDDPVSLTAVAPVVLDALDAEVADGVDPAPLDVVRDARPLLCEETNYGYNQRAVWVDDRKLVEVPATGTRLAFDVADGAEGDPLDDVPEDLVDALEGYGDGVEGEGAIDVDDETRDRLEELGYLE</sequence>
<dbReference type="PANTHER" id="PTHR42693">
    <property type="entry name" value="ARYLSULFATASE FAMILY MEMBER"/>
    <property type="match status" value="1"/>
</dbReference>
<keyword evidence="4" id="KW-1185">Reference proteome</keyword>
<dbReference type="PANTHER" id="PTHR42693:SF33">
    <property type="entry name" value="ARYLSULFATASE"/>
    <property type="match status" value="1"/>
</dbReference>
<evidence type="ECO:0000313" key="4">
    <source>
        <dbReference type="Proteomes" id="UP001596395"/>
    </source>
</evidence>
<organism evidence="3 4">
    <name type="scientific">Halorubellus litoreus</name>
    <dbReference type="NCBI Taxonomy" id="755308"/>
    <lineage>
        <taxon>Archaea</taxon>
        <taxon>Methanobacteriati</taxon>
        <taxon>Methanobacteriota</taxon>
        <taxon>Stenosarchaea group</taxon>
        <taxon>Halobacteria</taxon>
        <taxon>Halobacteriales</taxon>
        <taxon>Halorubellaceae</taxon>
        <taxon>Halorubellus</taxon>
    </lineage>
</organism>
<proteinExistence type="inferred from homology"/>
<dbReference type="RefSeq" id="WP_336349720.1">
    <property type="nucleotide sequence ID" value="NZ_JAZAQL010000002.1"/>
</dbReference>
<reference evidence="3 4" key="1">
    <citation type="journal article" date="2019" name="Int. J. Syst. Evol. Microbiol.">
        <title>The Global Catalogue of Microorganisms (GCM) 10K type strain sequencing project: providing services to taxonomists for standard genome sequencing and annotation.</title>
        <authorList>
            <consortium name="The Broad Institute Genomics Platform"/>
            <consortium name="The Broad Institute Genome Sequencing Center for Infectious Disease"/>
            <person name="Wu L."/>
            <person name="Ma J."/>
        </authorList>
    </citation>
    <scope>NUCLEOTIDE SEQUENCE [LARGE SCALE GENOMIC DNA]</scope>
    <source>
        <strain evidence="3 4">GX26</strain>
    </source>
</reference>
<dbReference type="InterPro" id="IPR000917">
    <property type="entry name" value="Sulfatase_N"/>
</dbReference>
<comment type="similarity">
    <text evidence="1">Belongs to the sulfatase family.</text>
</comment>
<dbReference type="AlphaFoldDB" id="A0ABD5VCY0"/>
<evidence type="ECO:0000259" key="2">
    <source>
        <dbReference type="Pfam" id="PF00884"/>
    </source>
</evidence>
<name>A0ABD5VCY0_9EURY</name>
<dbReference type="Pfam" id="PF00884">
    <property type="entry name" value="Sulfatase"/>
    <property type="match status" value="1"/>
</dbReference>
<comment type="caution">
    <text evidence="3">The sequence shown here is derived from an EMBL/GenBank/DDBJ whole genome shotgun (WGS) entry which is preliminary data.</text>
</comment>
<evidence type="ECO:0000313" key="3">
    <source>
        <dbReference type="EMBL" id="MFC6952733.1"/>
    </source>
</evidence>
<gene>
    <name evidence="3" type="ORF">ACFQGB_07630</name>
</gene>
<dbReference type="EMBL" id="JBHSXN010000002">
    <property type="protein sequence ID" value="MFC6952733.1"/>
    <property type="molecule type" value="Genomic_DNA"/>
</dbReference>
<dbReference type="InterPro" id="IPR050738">
    <property type="entry name" value="Sulfatase"/>
</dbReference>
<feature type="domain" description="Sulfatase N-terminal" evidence="2">
    <location>
        <begin position="42"/>
        <end position="343"/>
    </location>
</feature>
<dbReference type="Gene3D" id="3.40.720.10">
    <property type="entry name" value="Alkaline Phosphatase, subunit A"/>
    <property type="match status" value="1"/>
</dbReference>